<organism evidence="1 2">
    <name type="scientific">Candidatus Promineifilum breve</name>
    <dbReference type="NCBI Taxonomy" id="1806508"/>
    <lineage>
        <taxon>Bacteria</taxon>
        <taxon>Bacillati</taxon>
        <taxon>Chloroflexota</taxon>
        <taxon>Ardenticatenia</taxon>
        <taxon>Candidatus Promineifilales</taxon>
        <taxon>Candidatus Promineifilaceae</taxon>
        <taxon>Candidatus Promineifilum</taxon>
    </lineage>
</organism>
<accession>A0A160TA95</accession>
<sequence>MATRLCRPGRDTIPPYKGEAAAAIGVVETIHLVSPPPRPYQNVDGIVQDQDKIMSTYSATISASGDDARETGGSVNLTGANVTFQANNHYGGLRFVNVTIPAGSTINSAGLTVILPSASFDDPDLTIWGQDSDDAATFTTTANDVSGRTATTATTLWTAGNIGTGAKTSPSLAGIIQEIINRAGWASGNDIALILKANSTSPFRYNAYDGGGADYATLAVDYTAPSGGGQPARTIHQFRQRRV</sequence>
<name>A0A160TA95_9CHLR</name>
<evidence type="ECO:0000313" key="1">
    <source>
        <dbReference type="EMBL" id="CUS06265.1"/>
    </source>
</evidence>
<dbReference type="EMBL" id="LN890656">
    <property type="protein sequence ID" value="CUS06265.1"/>
    <property type="molecule type" value="Genomic_DNA"/>
</dbReference>
<gene>
    <name evidence="1" type="ORF">CFX0092_B0731</name>
</gene>
<evidence type="ECO:0000313" key="2">
    <source>
        <dbReference type="Proteomes" id="UP000215027"/>
    </source>
</evidence>
<proteinExistence type="predicted"/>
<dbReference type="Proteomes" id="UP000215027">
    <property type="component" value="Chromosome II"/>
</dbReference>
<protein>
    <submittedName>
        <fullName evidence="1">Uncharacterized protein</fullName>
    </submittedName>
</protein>
<dbReference type="AlphaFoldDB" id="A0A160TA95"/>
<dbReference type="KEGG" id="pbf:CFX0092_B0731"/>
<reference evidence="1" key="1">
    <citation type="submission" date="2016-01" db="EMBL/GenBank/DDBJ databases">
        <authorList>
            <person name="Mcilroy J.S."/>
            <person name="Karst M S."/>
            <person name="Albertsen M."/>
        </authorList>
    </citation>
    <scope>NUCLEOTIDE SEQUENCE</scope>
    <source>
        <strain evidence="1">Cfx-K</strain>
    </source>
</reference>
<keyword evidence="2" id="KW-1185">Reference proteome</keyword>